<dbReference type="EMBL" id="JANPWB010000006">
    <property type="protein sequence ID" value="KAJ1181898.1"/>
    <property type="molecule type" value="Genomic_DNA"/>
</dbReference>
<comment type="caution">
    <text evidence="1">The sequence shown here is derived from an EMBL/GenBank/DDBJ whole genome shotgun (WGS) entry which is preliminary data.</text>
</comment>
<organism evidence="1 2">
    <name type="scientific">Pleurodeles waltl</name>
    <name type="common">Iberian ribbed newt</name>
    <dbReference type="NCBI Taxonomy" id="8319"/>
    <lineage>
        <taxon>Eukaryota</taxon>
        <taxon>Metazoa</taxon>
        <taxon>Chordata</taxon>
        <taxon>Craniata</taxon>
        <taxon>Vertebrata</taxon>
        <taxon>Euteleostomi</taxon>
        <taxon>Amphibia</taxon>
        <taxon>Batrachia</taxon>
        <taxon>Caudata</taxon>
        <taxon>Salamandroidea</taxon>
        <taxon>Salamandridae</taxon>
        <taxon>Pleurodelinae</taxon>
        <taxon>Pleurodeles</taxon>
    </lineage>
</organism>
<gene>
    <name evidence="1" type="ORF">NDU88_007097</name>
</gene>
<accession>A0AAV7U212</accession>
<name>A0AAV7U212_PLEWA</name>
<reference evidence="1" key="1">
    <citation type="journal article" date="2022" name="bioRxiv">
        <title>Sequencing and chromosome-scale assembly of the giantPleurodeles waltlgenome.</title>
        <authorList>
            <person name="Brown T."/>
            <person name="Elewa A."/>
            <person name="Iarovenko S."/>
            <person name="Subramanian E."/>
            <person name="Araus A.J."/>
            <person name="Petzold A."/>
            <person name="Susuki M."/>
            <person name="Suzuki K.-i.T."/>
            <person name="Hayashi T."/>
            <person name="Toyoda A."/>
            <person name="Oliveira C."/>
            <person name="Osipova E."/>
            <person name="Leigh N.D."/>
            <person name="Simon A."/>
            <person name="Yun M.H."/>
        </authorList>
    </citation>
    <scope>NUCLEOTIDE SEQUENCE</scope>
    <source>
        <strain evidence="1">20211129_DDA</strain>
        <tissue evidence="1">Liver</tissue>
    </source>
</reference>
<dbReference type="AlphaFoldDB" id="A0AAV7U212"/>
<protein>
    <submittedName>
        <fullName evidence="1">Uncharacterized protein</fullName>
    </submittedName>
</protein>
<proteinExistence type="predicted"/>
<dbReference type="Proteomes" id="UP001066276">
    <property type="component" value="Chromosome 3_2"/>
</dbReference>
<keyword evidence="2" id="KW-1185">Reference proteome</keyword>
<evidence type="ECO:0000313" key="2">
    <source>
        <dbReference type="Proteomes" id="UP001066276"/>
    </source>
</evidence>
<sequence length="167" mass="17468">MERDQKVREALALLRQAGRMDLVKEEALAPGRPVCNASAGVAVAVAACSPPRAAGRAQVRGFSRGAVRRAGLAVAGAVKGRAGRRGPGQGAPRVSLWVERPRGLRSSWNSALRTSSGACGAARRRGHRKGAAEVIPGGRAGRVVELWAVSLLELLSIQNTEYGLNMA</sequence>
<evidence type="ECO:0000313" key="1">
    <source>
        <dbReference type="EMBL" id="KAJ1181898.1"/>
    </source>
</evidence>